<dbReference type="SUPFAM" id="SSF101936">
    <property type="entry name" value="DNA-binding pseudobarrel domain"/>
    <property type="match status" value="2"/>
</dbReference>
<keyword evidence="8" id="KW-1185">Reference proteome</keyword>
<dbReference type="Gene3D" id="2.40.330.10">
    <property type="entry name" value="DNA-binding pseudobarrel domain"/>
    <property type="match status" value="2"/>
</dbReference>
<gene>
    <name evidence="7" type="ORF">DCAR_0208687</name>
</gene>
<protein>
    <submittedName>
        <fullName evidence="7">Uncharacterized protein</fullName>
    </submittedName>
</protein>
<feature type="region of interest" description="Disordered" evidence="6">
    <location>
        <begin position="339"/>
        <end position="399"/>
    </location>
</feature>
<evidence type="ECO:0000256" key="2">
    <source>
        <dbReference type="ARBA" id="ARBA00023015"/>
    </source>
</evidence>
<dbReference type="PANTHER" id="PTHR31920:SF135">
    <property type="entry name" value="B3 DOMAIN-CONTAINING PROTEIN OS03G0621600-RELATED"/>
    <property type="match status" value="1"/>
</dbReference>
<evidence type="ECO:0000256" key="1">
    <source>
        <dbReference type="ARBA" id="ARBA00004123"/>
    </source>
</evidence>
<keyword evidence="5" id="KW-0539">Nucleus</keyword>
<dbReference type="PROSITE" id="PS50863">
    <property type="entry name" value="B3"/>
    <property type="match status" value="2"/>
</dbReference>
<evidence type="ECO:0000256" key="6">
    <source>
        <dbReference type="SAM" id="MobiDB-lite"/>
    </source>
</evidence>
<dbReference type="PANTHER" id="PTHR31920">
    <property type="entry name" value="B3 DOMAIN-CONTAINING"/>
    <property type="match status" value="1"/>
</dbReference>
<dbReference type="EMBL" id="CP093344">
    <property type="protein sequence ID" value="WOG89449.1"/>
    <property type="molecule type" value="Genomic_DNA"/>
</dbReference>
<sequence>MGDKELACGECKHKDSLIHGKKAAPVTTFNKILFGGYDISKDLCLPQKISQAIPNLVPGDKYILQDTNGQQWEVTLGIKDKIHWAFREGWNKFYEDHGLKTGYILAFHYTMDAPFVVEIFDRTGFEKINFPVATGKKRKTSENDGNCNAIVGECQNLSNHSSKNQGVAFSGTSDSEARTQSQPMSKDKSLSLENGNGEYQLAASANCDIEPHCMIDRYDGSKYEQDRTTVLNLANSEMQFGVELDGSTDKGTYPSNAATESDAIAGNISENLESAKVVIGDPPAEVAVTLSNSNNNITSEYVAEVFDDHHGSNPPAEVVVALSNNNNITSEYVAEVINDNHGSNQVHSESRIKSSTGSRKRVRREPARSVRQSKRNSTKISKRTNQISGGEERENEVRKVTKTELVNSSDGDSLDASAFSFTAIVRSPEVLEVAAAVILWADEKKVVNLQGPNQKVWPVLYHNKLGIKALTSGWENFCMSNGLRIGDECAFKLVDEEKTIFRIDVKTK</sequence>
<evidence type="ECO:0000256" key="3">
    <source>
        <dbReference type="ARBA" id="ARBA00023125"/>
    </source>
</evidence>
<accession>A0A166EQS7</accession>
<dbReference type="InterPro" id="IPR050655">
    <property type="entry name" value="Plant_B3_domain"/>
</dbReference>
<feature type="compositionally biased region" description="Basic residues" evidence="6">
    <location>
        <begin position="371"/>
        <end position="382"/>
    </location>
</feature>
<dbReference type="Proteomes" id="UP000077755">
    <property type="component" value="Chromosome 2"/>
</dbReference>
<evidence type="ECO:0000313" key="8">
    <source>
        <dbReference type="Proteomes" id="UP000077755"/>
    </source>
</evidence>
<dbReference type="InterPro" id="IPR015300">
    <property type="entry name" value="DNA-bd_pseudobarrel_sf"/>
</dbReference>
<reference evidence="7" key="1">
    <citation type="journal article" date="2016" name="Nat. Genet.">
        <title>A high-quality carrot genome assembly provides new insights into carotenoid accumulation and asterid genome evolution.</title>
        <authorList>
            <person name="Iorizzo M."/>
            <person name="Ellison S."/>
            <person name="Senalik D."/>
            <person name="Zeng P."/>
            <person name="Satapoomin P."/>
            <person name="Huang J."/>
            <person name="Bowman M."/>
            <person name="Iovene M."/>
            <person name="Sanseverino W."/>
            <person name="Cavagnaro P."/>
            <person name="Yildiz M."/>
            <person name="Macko-Podgorni A."/>
            <person name="Moranska E."/>
            <person name="Grzebelus E."/>
            <person name="Grzebelus D."/>
            <person name="Ashrafi H."/>
            <person name="Zheng Z."/>
            <person name="Cheng S."/>
            <person name="Spooner D."/>
            <person name="Van Deynze A."/>
            <person name="Simon P."/>
        </authorList>
    </citation>
    <scope>NUCLEOTIDE SEQUENCE</scope>
    <source>
        <tissue evidence="7">Leaf</tissue>
    </source>
</reference>
<organism evidence="7 8">
    <name type="scientific">Daucus carota subsp. sativus</name>
    <name type="common">Carrot</name>
    <dbReference type="NCBI Taxonomy" id="79200"/>
    <lineage>
        <taxon>Eukaryota</taxon>
        <taxon>Viridiplantae</taxon>
        <taxon>Streptophyta</taxon>
        <taxon>Embryophyta</taxon>
        <taxon>Tracheophyta</taxon>
        <taxon>Spermatophyta</taxon>
        <taxon>Magnoliopsida</taxon>
        <taxon>eudicotyledons</taxon>
        <taxon>Gunneridae</taxon>
        <taxon>Pentapetalae</taxon>
        <taxon>asterids</taxon>
        <taxon>campanulids</taxon>
        <taxon>Apiales</taxon>
        <taxon>Apiaceae</taxon>
        <taxon>Apioideae</taxon>
        <taxon>Scandiceae</taxon>
        <taxon>Daucinae</taxon>
        <taxon>Daucus</taxon>
        <taxon>Daucus sect. Daucus</taxon>
    </lineage>
</organism>
<feature type="compositionally biased region" description="Polar residues" evidence="6">
    <location>
        <begin position="162"/>
        <end position="184"/>
    </location>
</feature>
<dbReference type="InterPro" id="IPR003340">
    <property type="entry name" value="B3_DNA-bd"/>
</dbReference>
<dbReference type="Gramene" id="KZN06857">
    <property type="protein sequence ID" value="KZN06857"/>
    <property type="gene ID" value="DCAR_007694"/>
</dbReference>
<keyword evidence="3" id="KW-0238">DNA-binding</keyword>
<dbReference type="CDD" id="cd10017">
    <property type="entry name" value="B3_DNA"/>
    <property type="match status" value="2"/>
</dbReference>
<comment type="subcellular location">
    <subcellularLocation>
        <location evidence="1">Nucleus</location>
    </subcellularLocation>
</comment>
<evidence type="ECO:0000313" key="7">
    <source>
        <dbReference type="EMBL" id="WOG89449.1"/>
    </source>
</evidence>
<dbReference type="Pfam" id="PF02362">
    <property type="entry name" value="B3"/>
    <property type="match status" value="2"/>
</dbReference>
<dbReference type="SMART" id="SM01019">
    <property type="entry name" value="B3"/>
    <property type="match status" value="2"/>
</dbReference>
<keyword evidence="2" id="KW-0805">Transcription regulation</keyword>
<name>A0A166EQS7_DAUCS</name>
<dbReference type="KEGG" id="dcr:108208484"/>
<dbReference type="AlphaFoldDB" id="A0A166EQS7"/>
<feature type="compositionally biased region" description="Basic and acidic residues" evidence="6">
    <location>
        <begin position="390"/>
        <end position="399"/>
    </location>
</feature>
<dbReference type="GO" id="GO:0005634">
    <property type="term" value="C:nucleus"/>
    <property type="evidence" value="ECO:0007669"/>
    <property type="project" value="UniProtKB-SubCell"/>
</dbReference>
<proteinExistence type="predicted"/>
<evidence type="ECO:0000256" key="4">
    <source>
        <dbReference type="ARBA" id="ARBA00023163"/>
    </source>
</evidence>
<reference evidence="7" key="2">
    <citation type="submission" date="2022-03" db="EMBL/GenBank/DDBJ databases">
        <title>Draft title - Genomic analysis of global carrot germplasm unveils the trajectory of domestication and the origin of high carotenoid orange carrot.</title>
        <authorList>
            <person name="Iorizzo M."/>
            <person name="Ellison S."/>
            <person name="Senalik D."/>
            <person name="Macko-Podgorni A."/>
            <person name="Grzebelus D."/>
            <person name="Bostan H."/>
            <person name="Rolling W."/>
            <person name="Curaba J."/>
            <person name="Simon P."/>
        </authorList>
    </citation>
    <scope>NUCLEOTIDE SEQUENCE</scope>
    <source>
        <tissue evidence="7">Leaf</tissue>
    </source>
</reference>
<feature type="region of interest" description="Disordered" evidence="6">
    <location>
        <begin position="162"/>
        <end position="192"/>
    </location>
</feature>
<dbReference type="OrthoDB" id="635132at2759"/>
<evidence type="ECO:0000256" key="5">
    <source>
        <dbReference type="ARBA" id="ARBA00023242"/>
    </source>
</evidence>
<dbReference type="OMA" id="YQYLELP"/>
<feature type="compositionally biased region" description="Polar residues" evidence="6">
    <location>
        <begin position="340"/>
        <end position="357"/>
    </location>
</feature>
<keyword evidence="4" id="KW-0804">Transcription</keyword>
<dbReference type="GO" id="GO:0003677">
    <property type="term" value="F:DNA binding"/>
    <property type="evidence" value="ECO:0007669"/>
    <property type="project" value="UniProtKB-KW"/>
</dbReference>